<dbReference type="SUPFAM" id="SSF52799">
    <property type="entry name" value="(Phosphotyrosine protein) phosphatases II"/>
    <property type="match status" value="1"/>
</dbReference>
<sequence>MKPLSISTLTICGIDELPAQSGRTVTHVLSILDPNWPELEAFQAYGTHHRTTLNFHDIIDADAGKILPQPQHVAEILNFGKTLAESEAEDTKGHLLIHCHMGISRSTAAMLSLLAQSHPDESEDRLFERLRQIRPQAWPNSLMIQYADDLLGRNGRLVDELRRHYGWQIKREPNYLEWMARIGRSRELEMAV</sequence>
<dbReference type="InterPro" id="IPR000242">
    <property type="entry name" value="PTP_cat"/>
</dbReference>
<organism evidence="2 3">
    <name type="scientific">Phyllobacterium myrsinacearum</name>
    <dbReference type="NCBI Taxonomy" id="28101"/>
    <lineage>
        <taxon>Bacteria</taxon>
        <taxon>Pseudomonadati</taxon>
        <taxon>Pseudomonadota</taxon>
        <taxon>Alphaproteobacteria</taxon>
        <taxon>Hyphomicrobiales</taxon>
        <taxon>Phyllobacteriaceae</taxon>
        <taxon>Phyllobacterium</taxon>
    </lineage>
</organism>
<dbReference type="InterPro" id="IPR000387">
    <property type="entry name" value="Tyr_Pase_dom"/>
</dbReference>
<dbReference type="GO" id="GO:0004725">
    <property type="term" value="F:protein tyrosine phosphatase activity"/>
    <property type="evidence" value="ECO:0007669"/>
    <property type="project" value="InterPro"/>
</dbReference>
<keyword evidence="3" id="KW-1185">Reference proteome</keyword>
<evidence type="ECO:0000313" key="2">
    <source>
        <dbReference type="EMBL" id="PRD57725.1"/>
    </source>
</evidence>
<proteinExistence type="predicted"/>
<dbReference type="EMBL" id="PVBT01000001">
    <property type="protein sequence ID" value="PRD57725.1"/>
    <property type="molecule type" value="Genomic_DNA"/>
</dbReference>
<dbReference type="InterPro" id="IPR016130">
    <property type="entry name" value="Tyr_Pase_AS"/>
</dbReference>
<dbReference type="AlphaFoldDB" id="A0A2S9JWJ8"/>
<protein>
    <submittedName>
        <fullName evidence="2">Protein-tyrosine-phosphatase</fullName>
    </submittedName>
</protein>
<reference evidence="2 3" key="1">
    <citation type="submission" date="2018-02" db="EMBL/GenBank/DDBJ databases">
        <title>The draft genome of Phyllobacterium myrsinacearum DSM5892.</title>
        <authorList>
            <person name="Li L."/>
            <person name="Liu L."/>
            <person name="Zhang X."/>
            <person name="Wang T."/>
        </authorList>
    </citation>
    <scope>NUCLEOTIDE SEQUENCE [LARGE SCALE GENOMIC DNA]</scope>
    <source>
        <strain evidence="2 3">DSM 5892</strain>
    </source>
</reference>
<accession>A0A2S9JWJ8</accession>
<gene>
    <name evidence="2" type="ORF">C5750_00790</name>
</gene>
<dbReference type="RefSeq" id="WP_105731967.1">
    <property type="nucleotide sequence ID" value="NZ_PVBT01000001.1"/>
</dbReference>
<dbReference type="PROSITE" id="PS50056">
    <property type="entry name" value="TYR_PHOSPHATASE_2"/>
    <property type="match status" value="1"/>
</dbReference>
<dbReference type="PROSITE" id="PS00383">
    <property type="entry name" value="TYR_PHOSPHATASE_1"/>
    <property type="match status" value="1"/>
</dbReference>
<evidence type="ECO:0000259" key="1">
    <source>
        <dbReference type="PROSITE" id="PS50056"/>
    </source>
</evidence>
<dbReference type="Pfam" id="PF00102">
    <property type="entry name" value="Y_phosphatase"/>
    <property type="match status" value="1"/>
</dbReference>
<evidence type="ECO:0000313" key="3">
    <source>
        <dbReference type="Proteomes" id="UP000238563"/>
    </source>
</evidence>
<dbReference type="OrthoDB" id="437665at2"/>
<comment type="caution">
    <text evidence="2">The sequence shown here is derived from an EMBL/GenBank/DDBJ whole genome shotgun (WGS) entry which is preliminary data.</text>
</comment>
<dbReference type="InterPro" id="IPR029021">
    <property type="entry name" value="Prot-tyrosine_phosphatase-like"/>
</dbReference>
<name>A0A2S9JWJ8_9HYPH</name>
<dbReference type="Proteomes" id="UP000238563">
    <property type="component" value="Unassembled WGS sequence"/>
</dbReference>
<feature type="domain" description="Tyrosine specific protein phosphatases" evidence="1">
    <location>
        <begin position="74"/>
        <end position="135"/>
    </location>
</feature>
<dbReference type="Gene3D" id="3.90.190.10">
    <property type="entry name" value="Protein tyrosine phosphatase superfamily"/>
    <property type="match status" value="1"/>
</dbReference>